<dbReference type="EMBL" id="BGPR01030312">
    <property type="protein sequence ID" value="GBO02743.1"/>
    <property type="molecule type" value="Genomic_DNA"/>
</dbReference>
<organism evidence="1 2">
    <name type="scientific">Araneus ventricosus</name>
    <name type="common">Orbweaver spider</name>
    <name type="synonym">Epeira ventricosa</name>
    <dbReference type="NCBI Taxonomy" id="182803"/>
    <lineage>
        <taxon>Eukaryota</taxon>
        <taxon>Metazoa</taxon>
        <taxon>Ecdysozoa</taxon>
        <taxon>Arthropoda</taxon>
        <taxon>Chelicerata</taxon>
        <taxon>Arachnida</taxon>
        <taxon>Araneae</taxon>
        <taxon>Araneomorphae</taxon>
        <taxon>Entelegynae</taxon>
        <taxon>Araneoidea</taxon>
        <taxon>Araneidae</taxon>
        <taxon>Araneus</taxon>
    </lineage>
</organism>
<accession>A0A4Y2TQ24</accession>
<comment type="caution">
    <text evidence="1">The sequence shown here is derived from an EMBL/GenBank/DDBJ whole genome shotgun (WGS) entry which is preliminary data.</text>
</comment>
<keyword evidence="2" id="KW-1185">Reference proteome</keyword>
<dbReference type="Proteomes" id="UP000499080">
    <property type="component" value="Unassembled WGS sequence"/>
</dbReference>
<proteinExistence type="predicted"/>
<evidence type="ECO:0000313" key="1">
    <source>
        <dbReference type="EMBL" id="GBO02743.1"/>
    </source>
</evidence>
<evidence type="ECO:0000313" key="2">
    <source>
        <dbReference type="Proteomes" id="UP000499080"/>
    </source>
</evidence>
<name>A0A4Y2TQ24_ARAVE</name>
<sequence length="76" mass="8554">MAERTGASPDGWLKLVNQLLERGAPPDAKLPGVSRQLRQWQFVEHVGGAAGVQIKWRLPFSFFITLLNLESSYIME</sequence>
<gene>
    <name evidence="1" type="ORF">AVEN_137929_1</name>
</gene>
<reference evidence="1 2" key="1">
    <citation type="journal article" date="2019" name="Sci. Rep.">
        <title>Orb-weaving spider Araneus ventricosus genome elucidates the spidroin gene catalogue.</title>
        <authorList>
            <person name="Kono N."/>
            <person name="Nakamura H."/>
            <person name="Ohtoshi R."/>
            <person name="Moran D.A.P."/>
            <person name="Shinohara A."/>
            <person name="Yoshida Y."/>
            <person name="Fujiwara M."/>
            <person name="Mori M."/>
            <person name="Tomita M."/>
            <person name="Arakawa K."/>
        </authorList>
    </citation>
    <scope>NUCLEOTIDE SEQUENCE [LARGE SCALE GENOMIC DNA]</scope>
</reference>
<dbReference type="AlphaFoldDB" id="A0A4Y2TQ24"/>
<protein>
    <submittedName>
        <fullName evidence="1">Uncharacterized protein</fullName>
    </submittedName>
</protein>